<dbReference type="InterPro" id="IPR022408">
    <property type="entry name" value="Acyl-CoA-binding_prot_CS"/>
</dbReference>
<feature type="compositionally biased region" description="Acidic residues" evidence="2">
    <location>
        <begin position="214"/>
        <end position="232"/>
    </location>
</feature>
<dbReference type="EMBL" id="CAHIKZ030003087">
    <property type="protein sequence ID" value="CAE1296039.1"/>
    <property type="molecule type" value="Genomic_DNA"/>
</dbReference>
<evidence type="ECO:0000256" key="2">
    <source>
        <dbReference type="SAM" id="MobiDB-lite"/>
    </source>
</evidence>
<feature type="region of interest" description="Disordered" evidence="2">
    <location>
        <begin position="413"/>
        <end position="456"/>
    </location>
</feature>
<dbReference type="PANTHER" id="PTHR23310">
    <property type="entry name" value="ACYL-COA-BINDING PROTEIN, ACBP"/>
    <property type="match status" value="1"/>
</dbReference>
<feature type="region of interest" description="Disordered" evidence="2">
    <location>
        <begin position="287"/>
        <end position="306"/>
    </location>
</feature>
<dbReference type="PROSITE" id="PS51228">
    <property type="entry name" value="ACB_2"/>
    <property type="match status" value="1"/>
</dbReference>
<dbReference type="PRINTS" id="PR00689">
    <property type="entry name" value="ACOABINDINGP"/>
</dbReference>
<keyword evidence="5" id="KW-1185">Reference proteome</keyword>
<dbReference type="Pfam" id="PF00887">
    <property type="entry name" value="ACBP"/>
    <property type="match status" value="1"/>
</dbReference>
<dbReference type="GO" id="GO:0000062">
    <property type="term" value="F:fatty-acyl-CoA binding"/>
    <property type="evidence" value="ECO:0007669"/>
    <property type="project" value="InterPro"/>
</dbReference>
<gene>
    <name evidence="4" type="ORF">SPHA_51223</name>
</gene>
<name>A0A812DCM3_ACAPH</name>
<evidence type="ECO:0000313" key="4">
    <source>
        <dbReference type="EMBL" id="CAE1296039.1"/>
    </source>
</evidence>
<evidence type="ECO:0000256" key="1">
    <source>
        <dbReference type="ARBA" id="ARBA00023121"/>
    </source>
</evidence>
<dbReference type="PANTHER" id="PTHR23310:SF77">
    <property type="entry name" value="LD25952P"/>
    <property type="match status" value="1"/>
</dbReference>
<sequence>MNARGRSSTSDIMSTTTPSDKFDAAVKVIRSLPKNGSFQPSNEMMLKFYAFYKQATEGQCTAPKPNFWDVVKKAKWEAWHKLGGMSKEEAMCCYVDQLKTIVEAMPQTQLVAEFVEKLGSFYELVDDRTFSEKFSCHDISCQNGDIPNGNMFDISENSALSRKVNGNLGHSTNADSAGDPLIDVNSNCARLDVDEMAVRKSDSLTPLVNGPGSNEDDDDNNNDDDDDDDDEEDRRIGKEEANDKSTEDKLNLDAVKSDASAFPLHGSQVTSDTDSDVEYCDTTDDLHKSQENVDDGNSVTNSSDTDQVFLSSPVKHNPNMLTKLRKSAGQALARIPPQNNATLINSATSCEQVLVSSTHPFVYIPNRKCSTDSMLVNVPSRQSVSDVDHEYAVTGVLQDDPKCPAAEIVPSNTMMDVTTHGGGEEEEEKPSHKTSRRVSSSGYGATSRNIPRSQSEMSYCPGDQHIRYQVTIGHFGKKYPKRQSVIFLVAISRSFHEDIFLFCIVANYCSLYLSHGIQKKKQVTKIFFWCLYNCDKKNKKKLFLDSCLIGTVTCGGNNLTPTSPTQAVMKRLEGKLISIKEKSWTKNKWHWFGMNTDDYSKFCSI</sequence>
<dbReference type="AlphaFoldDB" id="A0A812DCM3"/>
<evidence type="ECO:0000259" key="3">
    <source>
        <dbReference type="PROSITE" id="PS51228"/>
    </source>
</evidence>
<dbReference type="InterPro" id="IPR000582">
    <property type="entry name" value="Acyl-CoA-binding_protein"/>
</dbReference>
<proteinExistence type="predicted"/>
<feature type="domain" description="ACB" evidence="3">
    <location>
        <begin position="18"/>
        <end position="107"/>
    </location>
</feature>
<dbReference type="SUPFAM" id="SSF47027">
    <property type="entry name" value="Acyl-CoA binding protein"/>
    <property type="match status" value="1"/>
</dbReference>
<feature type="compositionally biased region" description="Polar residues" evidence="2">
    <location>
        <begin position="295"/>
        <end position="306"/>
    </location>
</feature>
<dbReference type="GO" id="GO:0006631">
    <property type="term" value="P:fatty acid metabolic process"/>
    <property type="evidence" value="ECO:0007669"/>
    <property type="project" value="TreeGrafter"/>
</dbReference>
<dbReference type="GO" id="GO:0005737">
    <property type="term" value="C:cytoplasm"/>
    <property type="evidence" value="ECO:0007669"/>
    <property type="project" value="TreeGrafter"/>
</dbReference>
<protein>
    <submittedName>
        <fullName evidence="4">Acyl-CoA-binding domain-containing protein 5,Acyl-CoA-binding domain-containing protein 5A,Acyl-CoA-binding domain-containing protein 5-B</fullName>
    </submittedName>
</protein>
<dbReference type="FunFam" id="1.20.80.10:FF:000010">
    <property type="entry name" value="Acyl-CoA-binding domain-containing protein 5"/>
    <property type="match status" value="1"/>
</dbReference>
<dbReference type="Proteomes" id="UP000597762">
    <property type="component" value="Unassembled WGS sequence"/>
</dbReference>
<comment type="caution">
    <text evidence="4">The sequence shown here is derived from an EMBL/GenBank/DDBJ whole genome shotgun (WGS) entry which is preliminary data.</text>
</comment>
<dbReference type="Gene3D" id="1.20.80.10">
    <property type="match status" value="1"/>
</dbReference>
<organism evidence="4 5">
    <name type="scientific">Acanthosepion pharaonis</name>
    <name type="common">Pharaoh cuttlefish</name>
    <name type="synonym">Sepia pharaonis</name>
    <dbReference type="NCBI Taxonomy" id="158019"/>
    <lineage>
        <taxon>Eukaryota</taxon>
        <taxon>Metazoa</taxon>
        <taxon>Spiralia</taxon>
        <taxon>Lophotrochozoa</taxon>
        <taxon>Mollusca</taxon>
        <taxon>Cephalopoda</taxon>
        <taxon>Coleoidea</taxon>
        <taxon>Decapodiformes</taxon>
        <taxon>Sepiida</taxon>
        <taxon>Sepiina</taxon>
        <taxon>Sepiidae</taxon>
        <taxon>Acanthosepion</taxon>
    </lineage>
</organism>
<reference evidence="4" key="1">
    <citation type="submission" date="2021-01" db="EMBL/GenBank/DDBJ databases">
        <authorList>
            <person name="Li R."/>
            <person name="Bekaert M."/>
        </authorList>
    </citation>
    <scope>NUCLEOTIDE SEQUENCE</scope>
    <source>
        <strain evidence="4">Farmed</strain>
    </source>
</reference>
<dbReference type="InterPro" id="IPR035984">
    <property type="entry name" value="Acyl-CoA-binding_sf"/>
</dbReference>
<feature type="region of interest" description="Disordered" evidence="2">
    <location>
        <begin position="199"/>
        <end position="250"/>
    </location>
</feature>
<accession>A0A812DCM3</accession>
<dbReference type="OrthoDB" id="71307at2759"/>
<keyword evidence="1" id="KW-0446">Lipid-binding</keyword>
<feature type="compositionally biased region" description="Basic and acidic residues" evidence="2">
    <location>
        <begin position="233"/>
        <end position="250"/>
    </location>
</feature>
<dbReference type="CDD" id="cd00435">
    <property type="entry name" value="ACBP"/>
    <property type="match status" value="1"/>
</dbReference>
<dbReference type="PROSITE" id="PS00880">
    <property type="entry name" value="ACB_1"/>
    <property type="match status" value="1"/>
</dbReference>
<evidence type="ECO:0000313" key="5">
    <source>
        <dbReference type="Proteomes" id="UP000597762"/>
    </source>
</evidence>
<dbReference type="InterPro" id="IPR014352">
    <property type="entry name" value="FERM/acyl-CoA-bd_prot_sf"/>
</dbReference>
<feature type="compositionally biased region" description="Polar residues" evidence="2">
    <location>
        <begin position="437"/>
        <end position="456"/>
    </location>
</feature>